<accession>A0A3P1TDJ3</accession>
<evidence type="ECO:0000259" key="6">
    <source>
        <dbReference type="Pfam" id="PF00479"/>
    </source>
</evidence>
<dbReference type="Pfam" id="PF02781">
    <property type="entry name" value="G6PD_C"/>
    <property type="match status" value="1"/>
</dbReference>
<feature type="domain" description="Glucose-6-phosphate dehydrogenase NAD-binding" evidence="6">
    <location>
        <begin position="24"/>
        <end position="188"/>
    </location>
</feature>
<dbReference type="NCBIfam" id="NF009492">
    <property type="entry name" value="PRK12853.1-3"/>
    <property type="match status" value="1"/>
</dbReference>
<proteinExistence type="predicted"/>
<dbReference type="GO" id="GO:0004345">
    <property type="term" value="F:glucose-6-phosphate dehydrogenase activity"/>
    <property type="evidence" value="ECO:0007669"/>
    <property type="project" value="UniProtKB-EC"/>
</dbReference>
<dbReference type="GO" id="GO:0005829">
    <property type="term" value="C:cytosol"/>
    <property type="evidence" value="ECO:0007669"/>
    <property type="project" value="TreeGrafter"/>
</dbReference>
<dbReference type="Gene3D" id="3.40.50.720">
    <property type="entry name" value="NAD(P)-binding Rossmann-like Domain"/>
    <property type="match status" value="1"/>
</dbReference>
<dbReference type="OrthoDB" id="9802739at2"/>
<dbReference type="EMBL" id="RQZG01000002">
    <property type="protein sequence ID" value="RRD06573.1"/>
    <property type="molecule type" value="Genomic_DNA"/>
</dbReference>
<organism evidence="8 9">
    <name type="scientific">Arachnia propionica</name>
    <dbReference type="NCBI Taxonomy" id="1750"/>
    <lineage>
        <taxon>Bacteria</taxon>
        <taxon>Bacillati</taxon>
        <taxon>Actinomycetota</taxon>
        <taxon>Actinomycetes</taxon>
        <taxon>Propionibacteriales</taxon>
        <taxon>Propionibacteriaceae</taxon>
        <taxon>Arachnia</taxon>
    </lineage>
</organism>
<dbReference type="Proteomes" id="UP000280819">
    <property type="component" value="Unassembled WGS sequence"/>
</dbReference>
<reference evidence="8 9" key="1">
    <citation type="submission" date="2018-11" db="EMBL/GenBank/DDBJ databases">
        <title>Genomes From Bacteria Associated with the Canine Oral Cavity: a Test Case for Automated Genome-Based Taxonomic Assignment.</title>
        <authorList>
            <person name="Coil D.A."/>
            <person name="Jospin G."/>
            <person name="Darling A.E."/>
            <person name="Wallis C."/>
            <person name="Davis I.J."/>
            <person name="Harris S."/>
            <person name="Eisen J.A."/>
            <person name="Holcombe L.J."/>
            <person name="O'Flynn C."/>
        </authorList>
    </citation>
    <scope>NUCLEOTIDE SEQUENCE [LARGE SCALE GENOMIC DNA]</scope>
    <source>
        <strain evidence="8 9">OH887_COT-365</strain>
    </source>
</reference>
<dbReference type="PANTHER" id="PTHR23429">
    <property type="entry name" value="GLUCOSE-6-PHOSPHATE 1-DEHYDROGENASE G6PD"/>
    <property type="match status" value="1"/>
</dbReference>
<dbReference type="EC" id="1.1.1.49" evidence="8"/>
<dbReference type="PANTHER" id="PTHR23429:SF0">
    <property type="entry name" value="GLUCOSE-6-PHOSPHATE 1-DEHYDROGENASE"/>
    <property type="match status" value="1"/>
</dbReference>
<dbReference type="InterPro" id="IPR001282">
    <property type="entry name" value="G6P_DH"/>
</dbReference>
<evidence type="ECO:0000256" key="2">
    <source>
        <dbReference type="ARBA" id="ARBA00022526"/>
    </source>
</evidence>
<protein>
    <submittedName>
        <fullName evidence="8">Glucose-6-phosphate dehydrogenase</fullName>
        <ecNumber evidence="8">1.1.1.49</ecNumber>
    </submittedName>
</protein>
<comment type="pathway">
    <text evidence="1">Carbohydrate degradation; pentose phosphate pathway; D-ribulose 5-phosphate from D-glucose 6-phosphate (oxidative stage): step 1/3.</text>
</comment>
<evidence type="ECO:0000259" key="7">
    <source>
        <dbReference type="Pfam" id="PF02781"/>
    </source>
</evidence>
<dbReference type="Pfam" id="PF00479">
    <property type="entry name" value="G6PD_N"/>
    <property type="match status" value="1"/>
</dbReference>
<dbReference type="Gene3D" id="3.30.360.10">
    <property type="entry name" value="Dihydrodipicolinate Reductase, domain 2"/>
    <property type="match status" value="1"/>
</dbReference>
<keyword evidence="3" id="KW-0521">NADP</keyword>
<keyword evidence="2" id="KW-0313">Glucose metabolism</keyword>
<dbReference type="GO" id="GO:0006006">
    <property type="term" value="P:glucose metabolic process"/>
    <property type="evidence" value="ECO:0007669"/>
    <property type="project" value="UniProtKB-KW"/>
</dbReference>
<dbReference type="PRINTS" id="PR00079">
    <property type="entry name" value="G6PDHDRGNASE"/>
</dbReference>
<sequence length="472" mass="52417">MSTDTDIFDALNGETERGPVTLLILGASGDLTSRLLLPGLGSLMRLEADRDLTLIGTGRSDISDEHFRRVIDDAFTRVQCPEATTARVKRRSRYIQADPTNPDDLRELLDATHGTVVMYFALPPAVTMRICHVLETMERPENLRLALEKPFGVDRASAIALNEQLQRVVPEDQIYRVDHILATATVLNLVGLRFANRALQLIWDAQQIERVEIVYDEVLALEGRAAYYDKSGALRDMLQSHLLQVLSLFAMEPAASLEPTEIHDLQAQVLRATRVWEGDPLRAARRARYTAGYVDGHAVPAYVDEEGVDPALGTETLAEVTLEIQNNRWAGVPFTLRSGKGLSKKRKEIICHLRPVPHLPVGFRSTCKDPDQLRIGLNPGNVTLDLSMNSATPKVLEKKSLTTELGQPVMTAYGEVLRQIFDGNQLLAVRADIAEESWRVFESTLAAFANNEIPMEEYPAGSSGPWPLNHTV</sequence>
<comment type="caution">
    <text evidence="8">The sequence shown here is derived from an EMBL/GenBank/DDBJ whole genome shotgun (WGS) entry which is preliminary data.</text>
</comment>
<dbReference type="RefSeq" id="WP_124842708.1">
    <property type="nucleotide sequence ID" value="NZ_RQZG01000002.1"/>
</dbReference>
<evidence type="ECO:0000313" key="9">
    <source>
        <dbReference type="Proteomes" id="UP000280819"/>
    </source>
</evidence>
<dbReference type="PIRSF" id="PIRSF000110">
    <property type="entry name" value="G6PD"/>
    <property type="match status" value="1"/>
</dbReference>
<feature type="domain" description="Glucose-6-phosphate dehydrogenase C-terminal" evidence="7">
    <location>
        <begin position="192"/>
        <end position="466"/>
    </location>
</feature>
<keyword evidence="4 8" id="KW-0560">Oxidoreductase</keyword>
<evidence type="ECO:0000256" key="4">
    <source>
        <dbReference type="ARBA" id="ARBA00023002"/>
    </source>
</evidence>
<dbReference type="GO" id="GO:0009051">
    <property type="term" value="P:pentose-phosphate shunt, oxidative branch"/>
    <property type="evidence" value="ECO:0007669"/>
    <property type="project" value="TreeGrafter"/>
</dbReference>
<keyword evidence="5" id="KW-0119">Carbohydrate metabolism</keyword>
<dbReference type="InterPro" id="IPR036291">
    <property type="entry name" value="NAD(P)-bd_dom_sf"/>
</dbReference>
<evidence type="ECO:0000256" key="5">
    <source>
        <dbReference type="ARBA" id="ARBA00023277"/>
    </source>
</evidence>
<evidence type="ECO:0000256" key="3">
    <source>
        <dbReference type="ARBA" id="ARBA00022857"/>
    </source>
</evidence>
<dbReference type="InterPro" id="IPR022675">
    <property type="entry name" value="G6P_DH_C"/>
</dbReference>
<dbReference type="InterPro" id="IPR022674">
    <property type="entry name" value="G6P_DH_NAD-bd"/>
</dbReference>
<gene>
    <name evidence="8" type="ORF">EII34_02805</name>
</gene>
<dbReference type="GO" id="GO:0050661">
    <property type="term" value="F:NADP binding"/>
    <property type="evidence" value="ECO:0007669"/>
    <property type="project" value="InterPro"/>
</dbReference>
<evidence type="ECO:0000256" key="1">
    <source>
        <dbReference type="ARBA" id="ARBA00004937"/>
    </source>
</evidence>
<name>A0A3P1TDJ3_9ACTN</name>
<dbReference type="SUPFAM" id="SSF51735">
    <property type="entry name" value="NAD(P)-binding Rossmann-fold domains"/>
    <property type="match status" value="1"/>
</dbReference>
<dbReference type="AlphaFoldDB" id="A0A3P1TDJ3"/>
<dbReference type="SUPFAM" id="SSF55347">
    <property type="entry name" value="Glyceraldehyde-3-phosphate dehydrogenase-like, C-terminal domain"/>
    <property type="match status" value="1"/>
</dbReference>
<evidence type="ECO:0000313" key="8">
    <source>
        <dbReference type="EMBL" id="RRD06573.1"/>
    </source>
</evidence>